<feature type="compositionally biased region" description="Basic residues" evidence="4">
    <location>
        <begin position="941"/>
        <end position="954"/>
    </location>
</feature>
<sequence length="961" mass="109056">MVLDKAWLAQSTAQLRREDAKFGKKHISFDAILLRAFNALATYVLAESDESRKESDLKRAEMLFTAALKYNKSSPRARFGKAVLLATKGDWHRALDCFREVLMRAAPHKPESGVELQALKSLRFALATCFSGLGRVEKAKRALLAVCAAGDDVEALCALAYLEAREKPGGREAVQFMRKAMELDPENPVVLCQAANHAFLVGLDQSGAPRLENGEVPPSWKMARSFLEQALEKCENEELASEARYQLGRMAHAKGDFNLAINEYKQCLESFPNHLAGIYALAQVMVRQRLFSQAIKVLERAPSHLQEQKEVLKLLTSAYLATEHYMQARKSADALVKLSPVDVAAWSMKSEAYARSGDHKEALTGYERMAQLLEQDTSLQASVTPQMWNNLGTNLALYGDPGQARWAFECGTQQLEERLARVSNRQEEKDLHVVRLTLKFNRAWLSETHPAQPDIAEAMSEYLSLAEEHEWFADAFMRLGNQWQNLGMLPQALNTFKMAATHSPFQARLHCAESLRKAGKYREAIREAEHALKRAGEKEEHYARVFLGNLFFEASGQHKLASKDNYLKKAMECFVKAVEKKKDCYFAANGIGMVFARRGKLDLAKQTFQSVVQHQGMKDNASVYINLAHTFMGTHNNDTAAVRKAISLYQIAKDIEPEDVSVTLYIAKAYHVLEEYDDCGAILSEAAAFWPFNLVVKLNQALNWEVWARHDLSQDWQQSGISLQESLQRVKAARDHLAMAAHAWAFITSEWIGMSDKERHALGRASGNSKELLDVMRDSESRVSYCEELMGRAGNALTDLAHQLRVDDLQMEKIAKEKEEVKLDHERRTHQDSETEKERKLEAEDQAMRLMEVGRQIDLGRNLELFKEKTPAAKNSARKKKKGEEKQEGEEKEQEPKEDVGVVDALEGLFEDDEVLVARPQEKKEKKKKKKDKKEKDKDKEKKKKKEKKDKKRKHDDEDED</sequence>
<evidence type="ECO:0000313" key="5">
    <source>
        <dbReference type="EMBL" id="CAJ1379714.1"/>
    </source>
</evidence>
<protein>
    <submittedName>
        <fullName evidence="5">Uncharacterized protein</fullName>
    </submittedName>
</protein>
<reference evidence="5" key="1">
    <citation type="submission" date="2023-08" db="EMBL/GenBank/DDBJ databases">
        <authorList>
            <person name="Chen Y."/>
            <person name="Shah S."/>
            <person name="Dougan E. K."/>
            <person name="Thang M."/>
            <person name="Chan C."/>
        </authorList>
    </citation>
    <scope>NUCLEOTIDE SEQUENCE</scope>
</reference>
<keyword evidence="1" id="KW-0677">Repeat</keyword>
<dbReference type="PANTHER" id="PTHR14027">
    <property type="entry name" value="RNA POLYMERASE-ASSOCIATED PROTEIN CTR9"/>
    <property type="match status" value="1"/>
</dbReference>
<evidence type="ECO:0000256" key="3">
    <source>
        <dbReference type="PROSITE-ProRule" id="PRU00339"/>
    </source>
</evidence>
<name>A0AA36I4V0_9DINO</name>
<dbReference type="PROSITE" id="PS50005">
    <property type="entry name" value="TPR"/>
    <property type="match status" value="3"/>
</dbReference>
<dbReference type="GO" id="GO:0016593">
    <property type="term" value="C:Cdc73/Paf1 complex"/>
    <property type="evidence" value="ECO:0007669"/>
    <property type="project" value="TreeGrafter"/>
</dbReference>
<feature type="repeat" description="TPR" evidence="3">
    <location>
        <begin position="473"/>
        <end position="506"/>
    </location>
</feature>
<dbReference type="InterPro" id="IPR019734">
    <property type="entry name" value="TPR_rpt"/>
</dbReference>
<dbReference type="Proteomes" id="UP001178507">
    <property type="component" value="Unassembled WGS sequence"/>
</dbReference>
<feature type="region of interest" description="Disordered" evidence="4">
    <location>
        <begin position="868"/>
        <end position="961"/>
    </location>
</feature>
<keyword evidence="2 3" id="KW-0802">TPR repeat</keyword>
<dbReference type="GO" id="GO:0006355">
    <property type="term" value="P:regulation of DNA-templated transcription"/>
    <property type="evidence" value="ECO:0007669"/>
    <property type="project" value="InterPro"/>
</dbReference>
<gene>
    <name evidence="5" type="ORF">EVOR1521_LOCUS7880</name>
</gene>
<evidence type="ECO:0000256" key="2">
    <source>
        <dbReference type="ARBA" id="ARBA00022803"/>
    </source>
</evidence>
<evidence type="ECO:0000313" key="6">
    <source>
        <dbReference type="Proteomes" id="UP001178507"/>
    </source>
</evidence>
<accession>A0AA36I4V0</accession>
<dbReference type="GO" id="GO:0000993">
    <property type="term" value="F:RNA polymerase II complex binding"/>
    <property type="evidence" value="ECO:0007669"/>
    <property type="project" value="TreeGrafter"/>
</dbReference>
<dbReference type="AlphaFoldDB" id="A0AA36I4V0"/>
<proteinExistence type="predicted"/>
<dbReference type="PANTHER" id="PTHR14027:SF2">
    <property type="entry name" value="RNA POLYMERASE-ASSOCIATED PROTEIN CTR9 HOMOLOG"/>
    <property type="match status" value="1"/>
</dbReference>
<keyword evidence="6" id="KW-1185">Reference proteome</keyword>
<dbReference type="SUPFAM" id="SSF48452">
    <property type="entry name" value="TPR-like"/>
    <property type="match status" value="4"/>
</dbReference>
<dbReference type="InterPro" id="IPR011990">
    <property type="entry name" value="TPR-like_helical_dom_sf"/>
</dbReference>
<feature type="region of interest" description="Disordered" evidence="4">
    <location>
        <begin position="821"/>
        <end position="843"/>
    </location>
</feature>
<evidence type="ECO:0000256" key="4">
    <source>
        <dbReference type="SAM" id="MobiDB-lite"/>
    </source>
</evidence>
<evidence type="ECO:0000256" key="1">
    <source>
        <dbReference type="ARBA" id="ARBA00022737"/>
    </source>
</evidence>
<comment type="caution">
    <text evidence="5">The sequence shown here is derived from an EMBL/GenBank/DDBJ whole genome shotgun (WGS) entry which is preliminary data.</text>
</comment>
<dbReference type="GO" id="GO:0006368">
    <property type="term" value="P:transcription elongation by RNA polymerase II"/>
    <property type="evidence" value="ECO:0007669"/>
    <property type="project" value="TreeGrafter"/>
</dbReference>
<dbReference type="InterPro" id="IPR031101">
    <property type="entry name" value="Ctr9"/>
</dbReference>
<organism evidence="5 6">
    <name type="scientific">Effrenium voratum</name>
    <dbReference type="NCBI Taxonomy" id="2562239"/>
    <lineage>
        <taxon>Eukaryota</taxon>
        <taxon>Sar</taxon>
        <taxon>Alveolata</taxon>
        <taxon>Dinophyceae</taxon>
        <taxon>Suessiales</taxon>
        <taxon>Symbiodiniaceae</taxon>
        <taxon>Effrenium</taxon>
    </lineage>
</organism>
<dbReference type="Pfam" id="PF14559">
    <property type="entry name" value="TPR_19"/>
    <property type="match status" value="1"/>
</dbReference>
<feature type="repeat" description="TPR" evidence="3">
    <location>
        <begin position="343"/>
        <end position="376"/>
    </location>
</feature>
<feature type="repeat" description="TPR" evidence="3">
    <location>
        <begin position="241"/>
        <end position="274"/>
    </location>
</feature>
<dbReference type="Pfam" id="PF13432">
    <property type="entry name" value="TPR_16"/>
    <property type="match status" value="2"/>
</dbReference>
<dbReference type="EMBL" id="CAUJNA010000653">
    <property type="protein sequence ID" value="CAJ1379714.1"/>
    <property type="molecule type" value="Genomic_DNA"/>
</dbReference>
<dbReference type="Gene3D" id="1.25.40.10">
    <property type="entry name" value="Tetratricopeptide repeat domain"/>
    <property type="match status" value="5"/>
</dbReference>
<dbReference type="SMART" id="SM00028">
    <property type="entry name" value="TPR"/>
    <property type="match status" value="8"/>
</dbReference>